<organism evidence="3 4">
    <name type="scientific">Pseudoduganella namucuonensis</name>
    <dbReference type="NCBI Taxonomy" id="1035707"/>
    <lineage>
        <taxon>Bacteria</taxon>
        <taxon>Pseudomonadati</taxon>
        <taxon>Pseudomonadota</taxon>
        <taxon>Betaproteobacteria</taxon>
        <taxon>Burkholderiales</taxon>
        <taxon>Oxalobacteraceae</taxon>
        <taxon>Telluria group</taxon>
        <taxon>Pseudoduganella</taxon>
    </lineage>
</organism>
<evidence type="ECO:0000259" key="2">
    <source>
        <dbReference type="Pfam" id="PF01464"/>
    </source>
</evidence>
<keyword evidence="4" id="KW-1185">Reference proteome</keyword>
<feature type="domain" description="Transglycosylase SLT" evidence="2">
    <location>
        <begin position="22"/>
        <end position="120"/>
    </location>
</feature>
<accession>A0A1I7M449</accession>
<dbReference type="AlphaFoldDB" id="A0A1I7M449"/>
<dbReference type="OrthoDB" id="9808681at2"/>
<dbReference type="Pfam" id="PF01464">
    <property type="entry name" value="SLT"/>
    <property type="match status" value="1"/>
</dbReference>
<evidence type="ECO:0000313" key="3">
    <source>
        <dbReference type="EMBL" id="SFV16726.1"/>
    </source>
</evidence>
<dbReference type="Gene3D" id="1.10.530.10">
    <property type="match status" value="1"/>
</dbReference>
<dbReference type="STRING" id="1035707.SAMN05216552_10553"/>
<name>A0A1I7M449_9BURK</name>
<dbReference type="InterPro" id="IPR023346">
    <property type="entry name" value="Lysozyme-like_dom_sf"/>
</dbReference>
<dbReference type="CDD" id="cd13400">
    <property type="entry name" value="LT_IagB-like"/>
    <property type="match status" value="1"/>
</dbReference>
<evidence type="ECO:0000256" key="1">
    <source>
        <dbReference type="SAM" id="SignalP"/>
    </source>
</evidence>
<protein>
    <submittedName>
        <fullName evidence="3">Transglycosylase SLT domain-containing protein</fullName>
    </submittedName>
</protein>
<proteinExistence type="predicted"/>
<feature type="signal peptide" evidence="1">
    <location>
        <begin position="1"/>
        <end position="21"/>
    </location>
</feature>
<dbReference type="RefSeq" id="WP_143133436.1">
    <property type="nucleotide sequence ID" value="NZ_FPBO01000055.1"/>
</dbReference>
<dbReference type="SUPFAM" id="SSF53955">
    <property type="entry name" value="Lysozyme-like"/>
    <property type="match status" value="1"/>
</dbReference>
<reference evidence="4" key="1">
    <citation type="submission" date="2016-10" db="EMBL/GenBank/DDBJ databases">
        <authorList>
            <person name="Varghese N."/>
            <person name="Submissions S."/>
        </authorList>
    </citation>
    <scope>NUCLEOTIDE SEQUENCE [LARGE SCALE GENOMIC DNA]</scope>
    <source>
        <strain evidence="4">CGMCC 1.11014</strain>
    </source>
</reference>
<feature type="chain" id="PRO_5011768662" evidence="1">
    <location>
        <begin position="22"/>
        <end position="172"/>
    </location>
</feature>
<dbReference type="EMBL" id="FPBO01000055">
    <property type="protein sequence ID" value="SFV16726.1"/>
    <property type="molecule type" value="Genomic_DNA"/>
</dbReference>
<dbReference type="Proteomes" id="UP000199391">
    <property type="component" value="Unassembled WGS sequence"/>
</dbReference>
<sequence>MRLSIRSTVPLLVLIPGLASACWEQAAKKHNVPTVLLQAIAETESGMNPSAVNKSHIHRTGTVDIGYMQVNSNARMLRNLGVNEKSLFDPCTNINAGARILAEKIARHGHTWEAVGAYNASCVTMTLEQCLRVRMRYAWRVYRSLVRRIAPAQPDDSARLAATAPLYSVSLR</sequence>
<dbReference type="InterPro" id="IPR008258">
    <property type="entry name" value="Transglycosylase_SLT_dom_1"/>
</dbReference>
<gene>
    <name evidence="3" type="ORF">SAMN05216552_10553</name>
</gene>
<evidence type="ECO:0000313" key="4">
    <source>
        <dbReference type="Proteomes" id="UP000199391"/>
    </source>
</evidence>
<keyword evidence="1" id="KW-0732">Signal</keyword>
<dbReference type="PROSITE" id="PS51257">
    <property type="entry name" value="PROKAR_LIPOPROTEIN"/>
    <property type="match status" value="1"/>
</dbReference>